<evidence type="ECO:0000256" key="6">
    <source>
        <dbReference type="ARBA" id="ARBA00023136"/>
    </source>
</evidence>
<dbReference type="InterPro" id="IPR051258">
    <property type="entry name" value="Diverse_Substrate_Transporter"/>
</dbReference>
<feature type="domain" description="EamA" evidence="8">
    <location>
        <begin position="7"/>
        <end position="140"/>
    </location>
</feature>
<evidence type="ECO:0000313" key="10">
    <source>
        <dbReference type="Proteomes" id="UP000019494"/>
    </source>
</evidence>
<dbReference type="Pfam" id="PF00892">
    <property type="entry name" value="EamA"/>
    <property type="match status" value="2"/>
</dbReference>
<feature type="transmembrane region" description="Helical" evidence="7">
    <location>
        <begin position="269"/>
        <end position="287"/>
    </location>
</feature>
<evidence type="ECO:0000256" key="3">
    <source>
        <dbReference type="ARBA" id="ARBA00022475"/>
    </source>
</evidence>
<dbReference type="GO" id="GO:0005886">
    <property type="term" value="C:plasma membrane"/>
    <property type="evidence" value="ECO:0007669"/>
    <property type="project" value="UniProtKB-SubCell"/>
</dbReference>
<comment type="subcellular location">
    <subcellularLocation>
        <location evidence="1">Cell membrane</location>
        <topology evidence="1">Multi-pass membrane protein</topology>
    </subcellularLocation>
</comment>
<sequence length="316" mass="32473">MARTDPRGALLVMAAAACYALSVVFAKGAYVLGVSVQTLTVWRFAIGALAFWGMVSLRRPAWLARRVVLTAIGMGSVGFAVQALTYFGAIAVMDAGLATLLVYTYPAIITVIGFLTRRQSPTRRTLAALGCSAAGMLLLVGLGGLATVSRLGVGLALTAAVTYALYTIVASSLPAEADVVLLMAIVTTSAFTSVLVVALVSGSPLSLGAGPAVYGWVLAYIAVGTLLAMTLHLQGLVRIEPSRAGILSSIEPLVTAGAVAAVYGERMTLAQIAGGAVILVGIVILQLRPRRPAVDLLAQTRHPDVQETPSAVGLAS</sequence>
<feature type="transmembrane region" description="Helical" evidence="7">
    <location>
        <begin position="152"/>
        <end position="173"/>
    </location>
</feature>
<proteinExistence type="inferred from homology"/>
<dbReference type="PANTHER" id="PTHR42920:SF5">
    <property type="entry name" value="EAMA DOMAIN-CONTAINING PROTEIN"/>
    <property type="match status" value="1"/>
</dbReference>
<evidence type="ECO:0000256" key="5">
    <source>
        <dbReference type="ARBA" id="ARBA00022989"/>
    </source>
</evidence>
<accession>W9GPA9</accession>
<evidence type="ECO:0000259" key="8">
    <source>
        <dbReference type="Pfam" id="PF00892"/>
    </source>
</evidence>
<feature type="transmembrane region" description="Helical" evidence="7">
    <location>
        <begin position="245"/>
        <end position="263"/>
    </location>
</feature>
<keyword evidence="6 7" id="KW-0472">Membrane</keyword>
<evidence type="ECO:0000256" key="4">
    <source>
        <dbReference type="ARBA" id="ARBA00022692"/>
    </source>
</evidence>
<feature type="transmembrane region" description="Helical" evidence="7">
    <location>
        <begin position="67"/>
        <end position="89"/>
    </location>
</feature>
<evidence type="ECO:0000256" key="2">
    <source>
        <dbReference type="ARBA" id="ARBA00007362"/>
    </source>
</evidence>
<organism evidence="9 10">
    <name type="scientific">Intrasporangium chromatireducens Q5-1</name>
    <dbReference type="NCBI Taxonomy" id="584657"/>
    <lineage>
        <taxon>Bacteria</taxon>
        <taxon>Bacillati</taxon>
        <taxon>Actinomycetota</taxon>
        <taxon>Actinomycetes</taxon>
        <taxon>Micrococcales</taxon>
        <taxon>Intrasporangiaceae</taxon>
        <taxon>Intrasporangium</taxon>
    </lineage>
</organism>
<feature type="transmembrane region" description="Helical" evidence="7">
    <location>
        <begin position="95"/>
        <end position="115"/>
    </location>
</feature>
<dbReference type="InterPro" id="IPR000620">
    <property type="entry name" value="EamA_dom"/>
</dbReference>
<gene>
    <name evidence="9" type="ORF">N864_11865</name>
</gene>
<dbReference type="PROSITE" id="PS51257">
    <property type="entry name" value="PROKAR_LIPOPROTEIN"/>
    <property type="match status" value="1"/>
</dbReference>
<keyword evidence="10" id="KW-1185">Reference proteome</keyword>
<dbReference type="SUPFAM" id="SSF103481">
    <property type="entry name" value="Multidrug resistance efflux transporter EmrE"/>
    <property type="match status" value="2"/>
</dbReference>
<name>W9GPA9_9MICO</name>
<reference evidence="10" key="1">
    <citation type="submission" date="2013-08" db="EMBL/GenBank/DDBJ databases">
        <title>Intrasporangium oryzae NRRL B-24470.</title>
        <authorList>
            <person name="Liu H."/>
            <person name="Wang G."/>
        </authorList>
    </citation>
    <scope>NUCLEOTIDE SEQUENCE [LARGE SCALE GENOMIC DNA]</scope>
    <source>
        <strain evidence="10">Q5-1</strain>
    </source>
</reference>
<evidence type="ECO:0000313" key="9">
    <source>
        <dbReference type="EMBL" id="EWT06912.1"/>
    </source>
</evidence>
<feature type="transmembrane region" description="Helical" evidence="7">
    <location>
        <begin position="213"/>
        <end position="233"/>
    </location>
</feature>
<keyword evidence="4 7" id="KW-0812">Transmembrane</keyword>
<feature type="domain" description="EamA" evidence="8">
    <location>
        <begin position="151"/>
        <end position="285"/>
    </location>
</feature>
<protein>
    <submittedName>
        <fullName evidence="9">Transporter</fullName>
    </submittedName>
</protein>
<feature type="transmembrane region" description="Helical" evidence="7">
    <location>
        <begin position="127"/>
        <end position="146"/>
    </location>
</feature>
<dbReference type="InterPro" id="IPR037185">
    <property type="entry name" value="EmrE-like"/>
</dbReference>
<feature type="transmembrane region" description="Helical" evidence="7">
    <location>
        <begin position="180"/>
        <end position="201"/>
    </location>
</feature>
<evidence type="ECO:0000256" key="1">
    <source>
        <dbReference type="ARBA" id="ARBA00004651"/>
    </source>
</evidence>
<dbReference type="EMBL" id="AWQS01000028">
    <property type="protein sequence ID" value="EWT06912.1"/>
    <property type="molecule type" value="Genomic_DNA"/>
</dbReference>
<comment type="similarity">
    <text evidence="2">Belongs to the EamA transporter family.</text>
</comment>
<evidence type="ECO:0000256" key="7">
    <source>
        <dbReference type="SAM" id="Phobius"/>
    </source>
</evidence>
<comment type="caution">
    <text evidence="9">The sequence shown here is derived from an EMBL/GenBank/DDBJ whole genome shotgun (WGS) entry which is preliminary data.</text>
</comment>
<feature type="transmembrane region" description="Helical" evidence="7">
    <location>
        <begin position="36"/>
        <end position="55"/>
    </location>
</feature>
<dbReference type="Proteomes" id="UP000019494">
    <property type="component" value="Unassembled WGS sequence"/>
</dbReference>
<keyword evidence="5 7" id="KW-1133">Transmembrane helix</keyword>
<dbReference type="AlphaFoldDB" id="W9GPA9"/>
<dbReference type="PANTHER" id="PTHR42920">
    <property type="entry name" value="OS03G0707200 PROTEIN-RELATED"/>
    <property type="match status" value="1"/>
</dbReference>
<keyword evidence="3" id="KW-1003">Cell membrane</keyword>